<keyword evidence="2 4" id="KW-0689">Ribosomal protein</keyword>
<dbReference type="GO" id="GO:0003735">
    <property type="term" value="F:structural constituent of ribosome"/>
    <property type="evidence" value="ECO:0007669"/>
    <property type="project" value="InterPro"/>
</dbReference>
<organism evidence="7">
    <name type="scientific">Hemiarma marina</name>
    <dbReference type="NCBI Taxonomy" id="1848298"/>
    <lineage>
        <taxon>Eukaryota</taxon>
        <taxon>Cryptophyceae</taxon>
        <taxon>Cyathomonadacea</taxon>
        <taxon>Goniomonadaceae</taxon>
    </lineage>
</organism>
<dbReference type="GO" id="GO:1990904">
    <property type="term" value="C:ribonucleoprotein complex"/>
    <property type="evidence" value="ECO:0007669"/>
    <property type="project" value="UniProtKB-KW"/>
</dbReference>
<dbReference type="Pfam" id="PF00281">
    <property type="entry name" value="Ribosomal_L5"/>
    <property type="match status" value="1"/>
</dbReference>
<dbReference type="Pfam" id="PF00673">
    <property type="entry name" value="Ribosomal_L5_C"/>
    <property type="match status" value="1"/>
</dbReference>
<evidence type="ECO:0000259" key="5">
    <source>
        <dbReference type="Pfam" id="PF00281"/>
    </source>
</evidence>
<dbReference type="GO" id="GO:0005840">
    <property type="term" value="C:ribosome"/>
    <property type="evidence" value="ECO:0007669"/>
    <property type="project" value="UniProtKB-KW"/>
</dbReference>
<reference evidence="7" key="1">
    <citation type="submission" date="2019-12" db="EMBL/GenBank/DDBJ databases">
        <title>Mitochondrial genomes of Hemiarma marina and Leucocryptos marina revised the evolution of cytochrome c maturation in Cryptista.</title>
        <authorList>
            <person name="Nishimura Y."/>
            <person name="Kume K."/>
            <person name="Sonehara K."/>
            <person name="Tanifuji G."/>
            <person name="Shiratori T."/>
            <person name="Ishida K."/>
            <person name="Hashimoto T."/>
            <person name="Inagaki Y."/>
            <person name="Ohkuma M."/>
        </authorList>
    </citation>
    <scope>NUCLEOTIDE SEQUENCE</scope>
    <source>
        <strain evidence="7">SRT149</strain>
    </source>
</reference>
<dbReference type="InterPro" id="IPR031309">
    <property type="entry name" value="Ribosomal_uL5_C"/>
</dbReference>
<feature type="domain" description="Large ribosomal subunit protein uL5 C-terminal" evidence="6">
    <location>
        <begin position="84"/>
        <end position="189"/>
    </location>
</feature>
<dbReference type="GO" id="GO:0006412">
    <property type="term" value="P:translation"/>
    <property type="evidence" value="ECO:0007669"/>
    <property type="project" value="InterPro"/>
</dbReference>
<evidence type="ECO:0000313" key="7">
    <source>
        <dbReference type="EMBL" id="BBQ05366.1"/>
    </source>
</evidence>
<name>A0A679EPQ6_9CRYP</name>
<evidence type="ECO:0000256" key="4">
    <source>
        <dbReference type="RuleBase" id="RU003930"/>
    </source>
</evidence>
<proteinExistence type="inferred from homology"/>
<keyword evidence="7" id="KW-0496">Mitochondrion</keyword>
<evidence type="ECO:0000256" key="1">
    <source>
        <dbReference type="ARBA" id="ARBA00008553"/>
    </source>
</evidence>
<dbReference type="InterPro" id="IPR002132">
    <property type="entry name" value="Ribosomal_uL5"/>
</dbReference>
<dbReference type="AlphaFoldDB" id="A0A679EPQ6"/>
<sequence length="193" mass="22159">MKTRSEAWYQDVLVPAWLEQTGTPFQDVPRLEKIVCHMGIGKAARKKRELLGPLLWMTQHLGQKPVKTYAQSSLASFQVRRGMPVGIKVTYRKEAMYALVDVWMDQVLPALRDFRGYEKALWDGRGNVTFPLTEGTAWPYWNPYVDRFPALRSFGFECTWVMKVPAARKGNAEEAKKQGQWLCAGFQMPLLDS</sequence>
<keyword evidence="3 4" id="KW-0687">Ribonucleoprotein</keyword>
<evidence type="ECO:0000259" key="6">
    <source>
        <dbReference type="Pfam" id="PF00673"/>
    </source>
</evidence>
<gene>
    <name evidence="7" type="primary">rpl5</name>
</gene>
<dbReference type="SUPFAM" id="SSF55282">
    <property type="entry name" value="RL5-like"/>
    <property type="match status" value="1"/>
</dbReference>
<dbReference type="InterPro" id="IPR031310">
    <property type="entry name" value="Ribosomal_uL5_N"/>
</dbReference>
<dbReference type="InterPro" id="IPR022803">
    <property type="entry name" value="Ribosomal_uL5_dom_sf"/>
</dbReference>
<dbReference type="Gene3D" id="3.30.1440.10">
    <property type="match status" value="1"/>
</dbReference>
<protein>
    <submittedName>
        <fullName evidence="7">50S ribosomal protein L5</fullName>
    </submittedName>
</protein>
<dbReference type="EMBL" id="LC515367">
    <property type="protein sequence ID" value="BBQ05366.1"/>
    <property type="molecule type" value="Genomic_DNA"/>
</dbReference>
<feature type="domain" description="Large ribosomal subunit protein uL5 N-terminal" evidence="5">
    <location>
        <begin position="28"/>
        <end position="80"/>
    </location>
</feature>
<evidence type="ECO:0000256" key="3">
    <source>
        <dbReference type="ARBA" id="ARBA00023274"/>
    </source>
</evidence>
<dbReference type="PANTHER" id="PTHR11994">
    <property type="entry name" value="60S RIBOSOMAL PROTEIN L11-RELATED"/>
    <property type="match status" value="1"/>
</dbReference>
<evidence type="ECO:0000256" key="2">
    <source>
        <dbReference type="ARBA" id="ARBA00022980"/>
    </source>
</evidence>
<comment type="similarity">
    <text evidence="1 4">Belongs to the universal ribosomal protein uL5 family.</text>
</comment>
<geneLocation type="mitochondrion" evidence="7"/>
<accession>A0A679EPQ6</accession>
<dbReference type="PIRSF" id="PIRSF002161">
    <property type="entry name" value="Ribosomal_L5"/>
    <property type="match status" value="1"/>
</dbReference>